<comment type="caution">
    <text evidence="1">The sequence shown here is derived from an EMBL/GenBank/DDBJ whole genome shotgun (WGS) entry which is preliminary data.</text>
</comment>
<evidence type="ECO:0008006" key="3">
    <source>
        <dbReference type="Google" id="ProtNLM"/>
    </source>
</evidence>
<protein>
    <recommendedName>
        <fullName evidence="3">Transposase</fullName>
    </recommendedName>
</protein>
<proteinExistence type="predicted"/>
<organism evidence="1 2">
    <name type="scientific">Bradyrhizobium yuanmingense</name>
    <dbReference type="NCBI Taxonomy" id="108015"/>
    <lineage>
        <taxon>Bacteria</taxon>
        <taxon>Pseudomonadati</taxon>
        <taxon>Pseudomonadota</taxon>
        <taxon>Alphaproteobacteria</taxon>
        <taxon>Hyphomicrobiales</taxon>
        <taxon>Nitrobacteraceae</taxon>
        <taxon>Bradyrhizobium</taxon>
    </lineage>
</organism>
<dbReference type="EMBL" id="LJYF01000051">
    <property type="protein sequence ID" value="KRP85892.1"/>
    <property type="molecule type" value="Genomic_DNA"/>
</dbReference>
<evidence type="ECO:0000313" key="2">
    <source>
        <dbReference type="Proteomes" id="UP000051380"/>
    </source>
</evidence>
<dbReference type="AlphaFoldDB" id="A0A0R3BRX1"/>
<name>A0A0R3BRX1_9BRAD</name>
<evidence type="ECO:0000313" key="1">
    <source>
        <dbReference type="EMBL" id="KRP85892.1"/>
    </source>
</evidence>
<sequence length="79" mass="9047">MYLPLLQEVASPPASSMREQLKRLREFQRLYNEELPHQALDDATPADCYQASARRFDGILREPVAEVELDAASILRRSC</sequence>
<gene>
    <name evidence="1" type="ORF">AOQ72_04500</name>
</gene>
<reference evidence="1 2" key="1">
    <citation type="submission" date="2015-09" db="EMBL/GenBank/DDBJ databases">
        <title>Draft Genome Sequence of the Strain BR 3267 (Bradyrhizobium yuanmingense) recommended as inoculant for cowpea in Brazil.</title>
        <authorList>
            <person name="Simoes-Araujo J.L."/>
            <person name="Zilli J.E."/>
        </authorList>
    </citation>
    <scope>NUCLEOTIDE SEQUENCE [LARGE SCALE GENOMIC DNA]</scope>
    <source>
        <strain evidence="1 2">BR3267</strain>
    </source>
</reference>
<accession>A0A0R3BRX1</accession>
<dbReference type="Proteomes" id="UP000051380">
    <property type="component" value="Unassembled WGS sequence"/>
</dbReference>